<reference evidence="13" key="1">
    <citation type="submission" date="2022-11" db="EMBL/GenBank/DDBJ databases">
        <title>Corynebacterium sp. isolated from Penguins.</title>
        <authorList>
            <person name="Sedlar K."/>
            <person name="Svec P."/>
        </authorList>
    </citation>
    <scope>NUCLEOTIDE SEQUENCE</scope>
    <source>
        <strain evidence="13">P7374</strain>
    </source>
</reference>
<dbReference type="InterPro" id="IPR034176">
    <property type="entry name" value="Peptidases_S8_13"/>
</dbReference>
<dbReference type="InterPro" id="IPR022398">
    <property type="entry name" value="Peptidase_S8_His-AS"/>
</dbReference>
<dbReference type="Gene3D" id="3.40.50.200">
    <property type="entry name" value="Peptidase S8/S53 domain"/>
    <property type="match status" value="1"/>
</dbReference>
<dbReference type="SUPFAM" id="SSF52743">
    <property type="entry name" value="Subtilisin-like"/>
    <property type="match status" value="1"/>
</dbReference>
<dbReference type="PANTHER" id="PTHR43806">
    <property type="entry name" value="PEPTIDASE S8"/>
    <property type="match status" value="1"/>
</dbReference>
<feature type="region of interest" description="Disordered" evidence="11">
    <location>
        <begin position="1"/>
        <end position="20"/>
    </location>
</feature>
<dbReference type="InterPro" id="IPR000209">
    <property type="entry name" value="Peptidase_S8/S53_dom"/>
</dbReference>
<feature type="active site" description="Charge relay system" evidence="9">
    <location>
        <position position="216"/>
    </location>
</feature>
<dbReference type="AlphaFoldDB" id="A0A9Q4GIV3"/>
<dbReference type="InterPro" id="IPR036852">
    <property type="entry name" value="Peptidase_S8/S53_dom_sf"/>
</dbReference>
<evidence type="ECO:0000256" key="11">
    <source>
        <dbReference type="SAM" id="MobiDB-lite"/>
    </source>
</evidence>
<evidence type="ECO:0000256" key="3">
    <source>
        <dbReference type="ARBA" id="ARBA00022525"/>
    </source>
</evidence>
<dbReference type="PANTHER" id="PTHR43806:SF11">
    <property type="entry name" value="CEREVISIN-RELATED"/>
    <property type="match status" value="1"/>
</dbReference>
<dbReference type="PROSITE" id="PS51892">
    <property type="entry name" value="SUBTILASE"/>
    <property type="match status" value="1"/>
</dbReference>
<organism evidence="13 14">
    <name type="scientific">Corynebacterium pygosceleis</name>
    <dbReference type="NCBI Taxonomy" id="2800406"/>
    <lineage>
        <taxon>Bacteria</taxon>
        <taxon>Bacillati</taxon>
        <taxon>Actinomycetota</taxon>
        <taxon>Actinomycetes</taxon>
        <taxon>Mycobacteriales</taxon>
        <taxon>Corynebacteriaceae</taxon>
        <taxon>Corynebacterium</taxon>
    </lineage>
</organism>
<dbReference type="EMBL" id="JAPMKU010000003">
    <property type="protein sequence ID" value="MCX7468798.1"/>
    <property type="molecule type" value="Genomic_DNA"/>
</dbReference>
<dbReference type="GO" id="GO:0004252">
    <property type="term" value="F:serine-type endopeptidase activity"/>
    <property type="evidence" value="ECO:0007669"/>
    <property type="project" value="UniProtKB-UniRule"/>
</dbReference>
<dbReference type="GO" id="GO:0006508">
    <property type="term" value="P:proteolysis"/>
    <property type="evidence" value="ECO:0007669"/>
    <property type="project" value="UniProtKB-KW"/>
</dbReference>
<evidence type="ECO:0000256" key="5">
    <source>
        <dbReference type="ARBA" id="ARBA00022729"/>
    </source>
</evidence>
<accession>A0A9Q4GIV3</accession>
<name>A0A9Q4GIV3_9CORY</name>
<dbReference type="InterPro" id="IPR023827">
    <property type="entry name" value="Peptidase_S8_Asp-AS"/>
</dbReference>
<keyword evidence="7 9" id="KW-0720">Serine protease</keyword>
<keyword evidence="6 9" id="KW-0378">Hydrolase</keyword>
<dbReference type="InterPro" id="IPR050131">
    <property type="entry name" value="Peptidase_S8_subtilisin-like"/>
</dbReference>
<dbReference type="CDD" id="cd07496">
    <property type="entry name" value="Peptidases_S8_13"/>
    <property type="match status" value="1"/>
</dbReference>
<evidence type="ECO:0000256" key="4">
    <source>
        <dbReference type="ARBA" id="ARBA00022670"/>
    </source>
</evidence>
<evidence type="ECO:0000256" key="10">
    <source>
        <dbReference type="RuleBase" id="RU003355"/>
    </source>
</evidence>
<dbReference type="FunFam" id="3.40.50.200:FF:000022">
    <property type="entry name" value="Extracellular protease"/>
    <property type="match status" value="1"/>
</dbReference>
<comment type="caution">
    <text evidence="13">The sequence shown here is derived from an EMBL/GenBank/DDBJ whole genome shotgun (WGS) entry which is preliminary data.</text>
</comment>
<feature type="compositionally biased region" description="Basic and acidic residues" evidence="11">
    <location>
        <begin position="70"/>
        <end position="80"/>
    </location>
</feature>
<evidence type="ECO:0000256" key="1">
    <source>
        <dbReference type="ARBA" id="ARBA00004613"/>
    </source>
</evidence>
<feature type="compositionally biased region" description="Basic and acidic residues" evidence="11">
    <location>
        <begin position="566"/>
        <end position="576"/>
    </location>
</feature>
<evidence type="ECO:0000256" key="2">
    <source>
        <dbReference type="ARBA" id="ARBA00011073"/>
    </source>
</evidence>
<dbReference type="Pfam" id="PF00082">
    <property type="entry name" value="Peptidase_S8"/>
    <property type="match status" value="1"/>
</dbReference>
<comment type="similarity">
    <text evidence="2 9 10">Belongs to the peptidase S8 family.</text>
</comment>
<feature type="active site" description="Charge relay system" evidence="9">
    <location>
        <position position="453"/>
    </location>
</feature>
<evidence type="ECO:0000313" key="13">
    <source>
        <dbReference type="EMBL" id="MCX7468798.1"/>
    </source>
</evidence>
<dbReference type="InterPro" id="IPR015500">
    <property type="entry name" value="Peptidase_S8_subtilisin-rel"/>
</dbReference>
<dbReference type="GO" id="GO:0005576">
    <property type="term" value="C:extracellular region"/>
    <property type="evidence" value="ECO:0007669"/>
    <property type="project" value="UniProtKB-SubCell"/>
</dbReference>
<sequence length="608" mass="63514">MPLSPGVRLAGSRSLTDGPRFRQPVRRRSLVAALTVGTAVASGILVAVSPAAAQDIDADHAPTVINNPDDNTRLDPHDEVSPDADGMDRFIVAYRDGEHPDLDDLVSDNGRAGAFGRAAGDAGTTTTEVSETATGALVVATDRKLNADEAENFMESLRRNDKVDYVEPDARMTIFSTPNDRYYDRQWSIHGPNGARIDTAWTTTPDAEGTVVAVVDSGILPHPDLDARVLDGYDFISDPWTSRDGDGRDGDPQDNGDWFLPGECNNRDGADSSWHGTHVAGIIGAATDNGIGVAATAPGSRILPVRALGKCGGLTSDIADAIIWSAGGRVNGVPENTTPASVINLSLGGQGRCSRTYQRAIDFAVERGVTVVVAAGNDAIDASRVQPANCDNVITVGASGESGSLAGYSNHGHVLDITAPGGDMNNGAGVLSTLNTGTRTPGSPAYAYYEGTSMATPLVSGVAALLHHAEPGLTPDQIRTRITDTARPLTRNCWAGCGVGLIDAAAAVGAGENRSPRDTDPGDIPVDGPTGDTDPVEPEPAESAPGAPAPVEPEPVSAPADDPRDDSDRGPGDDGTRPTPDPGRRVSYMDWLRTLYWLSYYGLGGFWR</sequence>
<feature type="domain" description="Peptidase S8/S53" evidence="12">
    <location>
        <begin position="208"/>
        <end position="489"/>
    </location>
</feature>
<dbReference type="PROSITE" id="PS00138">
    <property type="entry name" value="SUBTILASE_SER"/>
    <property type="match status" value="1"/>
</dbReference>
<dbReference type="PROSITE" id="PS00137">
    <property type="entry name" value="SUBTILASE_HIS"/>
    <property type="match status" value="1"/>
</dbReference>
<keyword evidence="5" id="KW-0732">Signal</keyword>
<evidence type="ECO:0000256" key="6">
    <source>
        <dbReference type="ARBA" id="ARBA00022801"/>
    </source>
</evidence>
<protein>
    <submittedName>
        <fullName evidence="13">S8 family serine peptidase</fullName>
    </submittedName>
</protein>
<dbReference type="PRINTS" id="PR00723">
    <property type="entry name" value="SUBTILISIN"/>
</dbReference>
<evidence type="ECO:0000256" key="7">
    <source>
        <dbReference type="ARBA" id="ARBA00022825"/>
    </source>
</evidence>
<evidence type="ECO:0000313" key="14">
    <source>
        <dbReference type="Proteomes" id="UP001071478"/>
    </source>
</evidence>
<evidence type="ECO:0000256" key="9">
    <source>
        <dbReference type="PROSITE-ProRule" id="PRU01240"/>
    </source>
</evidence>
<proteinExistence type="inferred from homology"/>
<keyword evidence="4 9" id="KW-0645">Protease</keyword>
<dbReference type="InterPro" id="IPR023828">
    <property type="entry name" value="Peptidase_S8_Ser-AS"/>
</dbReference>
<feature type="region of interest" description="Disordered" evidence="11">
    <location>
        <begin position="510"/>
        <end position="585"/>
    </location>
</feature>
<keyword evidence="8" id="KW-0865">Zymogen</keyword>
<comment type="subcellular location">
    <subcellularLocation>
        <location evidence="1">Secreted</location>
    </subcellularLocation>
</comment>
<feature type="region of interest" description="Disordered" evidence="11">
    <location>
        <begin position="59"/>
        <end position="82"/>
    </location>
</feature>
<dbReference type="RefSeq" id="WP_248168254.1">
    <property type="nucleotide sequence ID" value="NZ_JALNJA010000003.1"/>
</dbReference>
<gene>
    <name evidence="13" type="ORF">OS129_07915</name>
</gene>
<dbReference type="Proteomes" id="UP001071478">
    <property type="component" value="Unassembled WGS sequence"/>
</dbReference>
<dbReference type="PROSITE" id="PS00136">
    <property type="entry name" value="SUBTILASE_ASP"/>
    <property type="match status" value="1"/>
</dbReference>
<evidence type="ECO:0000259" key="12">
    <source>
        <dbReference type="Pfam" id="PF00082"/>
    </source>
</evidence>
<keyword evidence="3" id="KW-0964">Secreted</keyword>
<evidence type="ECO:0000256" key="8">
    <source>
        <dbReference type="ARBA" id="ARBA00023145"/>
    </source>
</evidence>
<feature type="active site" description="Charge relay system" evidence="9">
    <location>
        <position position="275"/>
    </location>
</feature>